<evidence type="ECO:0000256" key="1">
    <source>
        <dbReference type="SAM" id="Coils"/>
    </source>
</evidence>
<comment type="caution">
    <text evidence="2">The sequence shown here is derived from an EMBL/GenBank/DDBJ whole genome shotgun (WGS) entry which is preliminary data.</text>
</comment>
<gene>
    <name evidence="2" type="ORF">SLEP1_g36902</name>
</gene>
<proteinExistence type="predicted"/>
<keyword evidence="1" id="KW-0175">Coiled coil</keyword>
<keyword evidence="3" id="KW-1185">Reference proteome</keyword>
<reference evidence="2 3" key="1">
    <citation type="journal article" date="2021" name="Commun. Biol.">
        <title>The genome of Shorea leprosula (Dipterocarpaceae) highlights the ecological relevance of drought in aseasonal tropical rainforests.</title>
        <authorList>
            <person name="Ng K.K.S."/>
            <person name="Kobayashi M.J."/>
            <person name="Fawcett J.A."/>
            <person name="Hatakeyama M."/>
            <person name="Paape T."/>
            <person name="Ng C.H."/>
            <person name="Ang C.C."/>
            <person name="Tnah L.H."/>
            <person name="Lee C.T."/>
            <person name="Nishiyama T."/>
            <person name="Sese J."/>
            <person name="O'Brien M.J."/>
            <person name="Copetti D."/>
            <person name="Mohd Noor M.I."/>
            <person name="Ong R.C."/>
            <person name="Putra M."/>
            <person name="Sireger I.Z."/>
            <person name="Indrioko S."/>
            <person name="Kosugi Y."/>
            <person name="Izuno A."/>
            <person name="Isagi Y."/>
            <person name="Lee S.L."/>
            <person name="Shimizu K.K."/>
        </authorList>
    </citation>
    <scope>NUCLEOTIDE SEQUENCE [LARGE SCALE GENOMIC DNA]</scope>
    <source>
        <strain evidence="2">214</strain>
    </source>
</reference>
<accession>A0AAV5KT60</accession>
<dbReference type="Proteomes" id="UP001054252">
    <property type="component" value="Unassembled WGS sequence"/>
</dbReference>
<protein>
    <submittedName>
        <fullName evidence="2">Uncharacterized protein</fullName>
    </submittedName>
</protein>
<feature type="coiled-coil region" evidence="1">
    <location>
        <begin position="1"/>
        <end position="28"/>
    </location>
</feature>
<evidence type="ECO:0000313" key="3">
    <source>
        <dbReference type="Proteomes" id="UP001054252"/>
    </source>
</evidence>
<dbReference type="EMBL" id="BPVZ01000077">
    <property type="protein sequence ID" value="GKV27768.1"/>
    <property type="molecule type" value="Genomic_DNA"/>
</dbReference>
<evidence type="ECO:0000313" key="2">
    <source>
        <dbReference type="EMBL" id="GKV27768.1"/>
    </source>
</evidence>
<organism evidence="2 3">
    <name type="scientific">Rubroshorea leprosula</name>
    <dbReference type="NCBI Taxonomy" id="152421"/>
    <lineage>
        <taxon>Eukaryota</taxon>
        <taxon>Viridiplantae</taxon>
        <taxon>Streptophyta</taxon>
        <taxon>Embryophyta</taxon>
        <taxon>Tracheophyta</taxon>
        <taxon>Spermatophyta</taxon>
        <taxon>Magnoliopsida</taxon>
        <taxon>eudicotyledons</taxon>
        <taxon>Gunneridae</taxon>
        <taxon>Pentapetalae</taxon>
        <taxon>rosids</taxon>
        <taxon>malvids</taxon>
        <taxon>Malvales</taxon>
        <taxon>Dipterocarpaceae</taxon>
        <taxon>Rubroshorea</taxon>
    </lineage>
</organism>
<name>A0AAV5KT60_9ROSI</name>
<dbReference type="AlphaFoldDB" id="A0AAV5KT60"/>
<sequence>MLRAAKEATALQEDKIKLEKEVEELTFHLQLEKQMRLQFQETRALLIKQHEVAKNVAEHVAVNESEAAKKVAERAVCHSGVSLGFITSSWEVDWRRLRRICGLRNNKTRNLRKDCVEWCAKSSNGRDGGLLCLWDPNIFERTEVFEGNGLLGVEGLWGKNKPKCCFLNVYGPCNVAGRAKL</sequence>